<sequence length="268" mass="28324">MIQNRVNPVPTKISDKNRKSVIQGALTTVALLFLAPKQISAMHIAEGLLPAAWAIGWYILALPFLIVGVRMISTRVKEDRRILPLLGLVGAVVFLISIFPIPVPVAGTSSHPCGTPLGAILLGPFISTVLGAIALLFQALFLSHGGLSTLGANIISMAVVGSFVGFGVFWLTRRFGASLFLAAFAAGIIGDWATYTMTSLELASGLSVGNFGELWRTLIIGYAPTQLPLGVIEGLFTAAVVVAIAQRRPELLSNFFAPKKTAFQGATP</sequence>
<evidence type="ECO:0000256" key="3">
    <source>
        <dbReference type="ARBA" id="ARBA00022448"/>
    </source>
</evidence>
<dbReference type="RefSeq" id="WP_338738241.1">
    <property type="nucleotide sequence ID" value="NZ_CP146612.1"/>
</dbReference>
<name>A0ABZ2JBM4_9CHLR</name>
<dbReference type="HAMAP" id="MF_01462">
    <property type="entry name" value="CbiM"/>
    <property type="match status" value="1"/>
</dbReference>
<keyword evidence="10 11" id="KW-0170">Cobalt</keyword>
<evidence type="ECO:0000313" key="13">
    <source>
        <dbReference type="Proteomes" id="UP001375370"/>
    </source>
</evidence>
<comment type="pathway">
    <text evidence="11">Cofactor biosynthesis; adenosylcobalamin biosynthesis.</text>
</comment>
<proteinExistence type="inferred from homology"/>
<comment type="similarity">
    <text evidence="11">Belongs to the CbiM family.</text>
</comment>
<evidence type="ECO:0000256" key="9">
    <source>
        <dbReference type="ARBA" id="ARBA00023136"/>
    </source>
</evidence>
<dbReference type="Proteomes" id="UP001375370">
    <property type="component" value="Chromosome"/>
</dbReference>
<comment type="subunit">
    <text evidence="11">Forms an energy-coupling factor (ECF) transporter complex composed of an ATP-binding protein (A component, CbiO), a transmembrane protein (T component, CbiQ) and 2 possible substrate-capture proteins (S components, CbiM and CbiN) of unknown stoichimetry.</text>
</comment>
<dbReference type="Pfam" id="PF01891">
    <property type="entry name" value="CbiM"/>
    <property type="match status" value="1"/>
</dbReference>
<evidence type="ECO:0000256" key="11">
    <source>
        <dbReference type="HAMAP-Rule" id="MF_01462"/>
    </source>
</evidence>
<dbReference type="Gene3D" id="1.10.1760.20">
    <property type="match status" value="1"/>
</dbReference>
<feature type="transmembrane region" description="Helical" evidence="11">
    <location>
        <begin position="121"/>
        <end position="143"/>
    </location>
</feature>
<dbReference type="NCBIfam" id="NF006184">
    <property type="entry name" value="PRK08319.1"/>
    <property type="match status" value="1"/>
</dbReference>
<dbReference type="InterPro" id="IPR002751">
    <property type="entry name" value="CbiM/NikMN"/>
</dbReference>
<dbReference type="NCBIfam" id="TIGR00123">
    <property type="entry name" value="cbiM"/>
    <property type="match status" value="1"/>
</dbReference>
<evidence type="ECO:0000256" key="7">
    <source>
        <dbReference type="ARBA" id="ARBA00022989"/>
    </source>
</evidence>
<keyword evidence="3 11" id="KW-0813">Transport</keyword>
<keyword evidence="2 11" id="KW-0171">Cobalt transport</keyword>
<evidence type="ECO:0000256" key="10">
    <source>
        <dbReference type="ARBA" id="ARBA00023285"/>
    </source>
</evidence>
<reference evidence="12 13" key="1">
    <citation type="submission" date="2024-03" db="EMBL/GenBank/DDBJ databases">
        <title>A Dehalogenimonas Isolated from Estuarine Sediments Dihaloeliminates Chlorinated Alkanes.</title>
        <authorList>
            <person name="Yang Y."/>
            <person name="Wang H."/>
        </authorList>
    </citation>
    <scope>NUCLEOTIDE SEQUENCE [LARGE SCALE GENOMIC DNA]</scope>
    <source>
        <strain evidence="12 13">W</strain>
    </source>
</reference>
<keyword evidence="4 11" id="KW-1003">Cell membrane</keyword>
<feature type="transmembrane region" description="Helical" evidence="11">
    <location>
        <begin position="51"/>
        <end position="70"/>
    </location>
</feature>
<feature type="transmembrane region" description="Helical" evidence="11">
    <location>
        <begin position="150"/>
        <end position="171"/>
    </location>
</feature>
<evidence type="ECO:0000256" key="4">
    <source>
        <dbReference type="ARBA" id="ARBA00022475"/>
    </source>
</evidence>
<protein>
    <recommendedName>
        <fullName evidence="11">Cobalt transport protein CbiM</fullName>
    </recommendedName>
    <alternativeName>
        <fullName evidence="11">Energy-coupling factor transporter probable substrate-capture protein CbiM</fullName>
        <shortName evidence="11">ECF transporter S component CbiM</shortName>
    </alternativeName>
</protein>
<dbReference type="InterPro" id="IPR018024">
    <property type="entry name" value="CbiM"/>
</dbReference>
<dbReference type="EMBL" id="CP146612">
    <property type="protein sequence ID" value="WWX25755.1"/>
    <property type="molecule type" value="Genomic_DNA"/>
</dbReference>
<accession>A0ABZ2JBM4</accession>
<keyword evidence="5 11" id="KW-0169">Cobalamin biosynthesis</keyword>
<comment type="subcellular location">
    <subcellularLocation>
        <location evidence="1 11">Cell membrane</location>
        <topology evidence="1 11">Multi-pass membrane protein</topology>
    </subcellularLocation>
</comment>
<gene>
    <name evidence="11" type="primary">cbiM</name>
    <name evidence="12" type="ORF">V8247_01945</name>
</gene>
<evidence type="ECO:0000256" key="1">
    <source>
        <dbReference type="ARBA" id="ARBA00004651"/>
    </source>
</evidence>
<dbReference type="PANTHER" id="PTHR43627:SF1">
    <property type="entry name" value="COBALT TRANSPORT PROTEIN CBIM"/>
    <property type="match status" value="1"/>
</dbReference>
<evidence type="ECO:0000256" key="5">
    <source>
        <dbReference type="ARBA" id="ARBA00022573"/>
    </source>
</evidence>
<evidence type="ECO:0000256" key="2">
    <source>
        <dbReference type="ARBA" id="ARBA00022426"/>
    </source>
</evidence>
<feature type="transmembrane region" description="Helical" evidence="11">
    <location>
        <begin position="82"/>
        <end position="101"/>
    </location>
</feature>
<comment type="function">
    <text evidence="11">Part of the energy-coupling factor (ECF) transporter complex CbiMNOQ involved in cobalt import.</text>
</comment>
<evidence type="ECO:0000256" key="6">
    <source>
        <dbReference type="ARBA" id="ARBA00022692"/>
    </source>
</evidence>
<organism evidence="12 13">
    <name type="scientific">Candidatus Dehalogenimonas loeffleri</name>
    <dbReference type="NCBI Taxonomy" id="3127115"/>
    <lineage>
        <taxon>Bacteria</taxon>
        <taxon>Bacillati</taxon>
        <taxon>Chloroflexota</taxon>
        <taxon>Dehalococcoidia</taxon>
        <taxon>Dehalococcoidales</taxon>
        <taxon>Dehalococcoidaceae</taxon>
        <taxon>Dehalogenimonas</taxon>
    </lineage>
</organism>
<feature type="transmembrane region" description="Helical" evidence="11">
    <location>
        <begin position="21"/>
        <end position="39"/>
    </location>
</feature>
<keyword evidence="8 11" id="KW-0406">Ion transport</keyword>
<dbReference type="PANTHER" id="PTHR43627">
    <property type="match status" value="1"/>
</dbReference>
<keyword evidence="9 11" id="KW-0472">Membrane</keyword>
<keyword evidence="7 11" id="KW-1133">Transmembrane helix</keyword>
<evidence type="ECO:0000313" key="12">
    <source>
        <dbReference type="EMBL" id="WWX25755.1"/>
    </source>
</evidence>
<evidence type="ECO:0000256" key="8">
    <source>
        <dbReference type="ARBA" id="ARBA00023065"/>
    </source>
</evidence>
<keyword evidence="6 11" id="KW-0812">Transmembrane</keyword>
<keyword evidence="13" id="KW-1185">Reference proteome</keyword>